<dbReference type="InterPro" id="IPR004879">
    <property type="entry name" value="Ssp411-like_TRX"/>
</dbReference>
<dbReference type="Gene3D" id="1.50.10.10">
    <property type="match status" value="2"/>
</dbReference>
<dbReference type="PATRIC" id="fig|301375.7.peg.1697"/>
<dbReference type="EMBL" id="LGFT01000036">
    <property type="protein sequence ID" value="KUK44059.1"/>
    <property type="molecule type" value="Genomic_DNA"/>
</dbReference>
<dbReference type="GO" id="GO:0005975">
    <property type="term" value="P:carbohydrate metabolic process"/>
    <property type="evidence" value="ECO:0007669"/>
    <property type="project" value="InterPro"/>
</dbReference>
<evidence type="ECO:0000259" key="1">
    <source>
        <dbReference type="Pfam" id="PF03190"/>
    </source>
</evidence>
<comment type="caution">
    <text evidence="2">The sequence shown here is derived from an EMBL/GenBank/DDBJ whole genome shotgun (WGS) entry which is preliminary data.</text>
</comment>
<sequence length="697" mass="77298">MGKRRNRLAFEVSPYLLQHAENPVDWWPWGEGAFSRAKREEKPVFLSIGYSTCHWCHVMAAESFEDEEVARLLNSTFVCIKVDREERPDLDAIYMEVSQMITGGGGWPLNVILTPDKKPFFAATYIPKESRGGRIGMLDLIPRIRQLWRNEREGLLNSAEEIAAALKASPGIPGMKLDESAIKSAYQNLVARFDAANGGFGGAPKFPSPTIFLFLLRHWRRTGEAGGLAMTEITLKAMRRGGIFDQVGYGFHRYSTDAEWHLPHFEKMLYDQAMIALAFLEAHQATGDEKYGRIAYEVFDYVLRDLRSPEGGFYSAENADSEGEEGKFYLWTREEVGSVLDGAEADLVAKLFDVRGEGNYREEATGRLIGKNVLHLKRPLVDGAREMEIPEPELKELEAARQKLFSAREGRVRPSKDDKVLADWNGLMVASLARGAQVLDDEELEEAASRAADFVLAKMRDGEGRLLHRYRKGSSGILGNLDDYAFLIWGLIELYEAGFKTKYLRAALDLARDLVSRFEDDEDGGFYFTPVDGEDLILRKKDGHDGALPSGNAVAVLDLLRLSRMTGDSKLQEVASRAFDAFAAQARGVPGAHLHLLSALDFALGPTSEVVVTGRAGSQDTKKMLRALRSKFLPRSVVLLRSQGWDPEIAGIAEFTEKMAMVDGKATAYVCSGEVCTSPTTDPAEMLLRLDSAAGGT</sequence>
<dbReference type="InterPro" id="IPR024705">
    <property type="entry name" value="Ssp411"/>
</dbReference>
<dbReference type="InterPro" id="IPR012341">
    <property type="entry name" value="6hp_glycosidase-like_sf"/>
</dbReference>
<organism evidence="2 3">
    <name type="scientific">Methanothrix harundinacea</name>
    <dbReference type="NCBI Taxonomy" id="301375"/>
    <lineage>
        <taxon>Archaea</taxon>
        <taxon>Methanobacteriati</taxon>
        <taxon>Methanobacteriota</taxon>
        <taxon>Stenosarchaea group</taxon>
        <taxon>Methanomicrobia</taxon>
        <taxon>Methanotrichales</taxon>
        <taxon>Methanotrichaceae</taxon>
        <taxon>Methanothrix</taxon>
    </lineage>
</organism>
<evidence type="ECO:0000313" key="2">
    <source>
        <dbReference type="EMBL" id="KUK44059.1"/>
    </source>
</evidence>
<dbReference type="SUPFAM" id="SSF52833">
    <property type="entry name" value="Thioredoxin-like"/>
    <property type="match status" value="1"/>
</dbReference>
<protein>
    <recommendedName>
        <fullName evidence="1">Spermatogenesis-associated protein 20-like TRX domain-containing protein</fullName>
    </recommendedName>
</protein>
<dbReference type="InterPro" id="IPR008928">
    <property type="entry name" value="6-hairpin_glycosidase_sf"/>
</dbReference>
<accession>A0A101FTD6</accession>
<dbReference type="PIRSF" id="PIRSF006402">
    <property type="entry name" value="UCP006402_thioredoxin"/>
    <property type="match status" value="1"/>
</dbReference>
<proteinExistence type="predicted"/>
<dbReference type="SUPFAM" id="SSF48208">
    <property type="entry name" value="Six-hairpin glycosidases"/>
    <property type="match status" value="1"/>
</dbReference>
<dbReference type="InterPro" id="IPR036249">
    <property type="entry name" value="Thioredoxin-like_sf"/>
</dbReference>
<dbReference type="Proteomes" id="UP000057043">
    <property type="component" value="Unassembled WGS sequence"/>
</dbReference>
<dbReference type="CDD" id="cd02955">
    <property type="entry name" value="SSP411"/>
    <property type="match status" value="1"/>
</dbReference>
<dbReference type="Pfam" id="PF03190">
    <property type="entry name" value="Thioredox_DsbH"/>
    <property type="match status" value="1"/>
</dbReference>
<dbReference type="PANTHER" id="PTHR42899">
    <property type="entry name" value="SPERMATOGENESIS-ASSOCIATED PROTEIN 20"/>
    <property type="match status" value="1"/>
</dbReference>
<dbReference type="AlphaFoldDB" id="A0A101FTD6"/>
<gene>
    <name evidence="2" type="ORF">XD72_1577</name>
</gene>
<dbReference type="PANTHER" id="PTHR42899:SF1">
    <property type="entry name" value="SPERMATOGENESIS-ASSOCIATED PROTEIN 20"/>
    <property type="match status" value="1"/>
</dbReference>
<reference evidence="2 3" key="1">
    <citation type="journal article" date="2015" name="MBio">
        <title>Genome-Resolved Metagenomic Analysis Reveals Roles for Candidate Phyla and Other Microbial Community Members in Biogeochemical Transformations in Oil Reservoirs.</title>
        <authorList>
            <person name="Hu P."/>
            <person name="Tom L."/>
            <person name="Singh A."/>
            <person name="Thomas B.C."/>
            <person name="Baker B.J."/>
            <person name="Piceno Y.M."/>
            <person name="Andersen G.L."/>
            <person name="Banfield J.F."/>
        </authorList>
    </citation>
    <scope>NUCLEOTIDE SEQUENCE [LARGE SCALE GENOMIC DNA]</scope>
    <source>
        <strain evidence="2">57_489</strain>
    </source>
</reference>
<feature type="domain" description="Spermatogenesis-associated protein 20-like TRX" evidence="1">
    <location>
        <begin position="6"/>
        <end position="166"/>
    </location>
</feature>
<evidence type="ECO:0000313" key="3">
    <source>
        <dbReference type="Proteomes" id="UP000057043"/>
    </source>
</evidence>
<dbReference type="Gene3D" id="3.40.30.10">
    <property type="entry name" value="Glutaredoxin"/>
    <property type="match status" value="1"/>
</dbReference>
<name>A0A101FTD6_9EURY</name>